<accession>A0A8S5RSV7</accession>
<proteinExistence type="predicted"/>
<protein>
    <submittedName>
        <fullName evidence="1">Uncharacterized protein</fullName>
    </submittedName>
</protein>
<organism evidence="1">
    <name type="scientific">Siphoviridae sp. ctES717</name>
    <dbReference type="NCBI Taxonomy" id="2827564"/>
    <lineage>
        <taxon>Viruses</taxon>
        <taxon>Duplodnaviria</taxon>
        <taxon>Heunggongvirae</taxon>
        <taxon>Uroviricota</taxon>
        <taxon>Caudoviricetes</taxon>
    </lineage>
</organism>
<name>A0A8S5RSV7_9CAUD</name>
<dbReference type="EMBL" id="BK057795">
    <property type="protein sequence ID" value="DAE92244.1"/>
    <property type="molecule type" value="Genomic_DNA"/>
</dbReference>
<reference evidence="1" key="1">
    <citation type="journal article" date="2021" name="Proc. Natl. Acad. Sci. U.S.A.">
        <title>A Catalog of Tens of Thousands of Viruses from Human Metagenomes Reveals Hidden Associations with Chronic Diseases.</title>
        <authorList>
            <person name="Tisza M.J."/>
            <person name="Buck C.B."/>
        </authorList>
    </citation>
    <scope>NUCLEOTIDE SEQUENCE</scope>
    <source>
        <strain evidence="1">CtES717</strain>
    </source>
</reference>
<evidence type="ECO:0000313" key="1">
    <source>
        <dbReference type="EMBL" id="DAE92244.1"/>
    </source>
</evidence>
<sequence>MVHFLNFPNIWLNIFGGKRKRQCKILNFFIINIILIIFF</sequence>